<comment type="caution">
    <text evidence="7">The sequence shown here is derived from an EMBL/GenBank/DDBJ whole genome shotgun (WGS) entry which is preliminary data.</text>
</comment>
<keyword evidence="8" id="KW-1185">Reference proteome</keyword>
<dbReference type="Gene3D" id="1.10.530.10">
    <property type="match status" value="1"/>
</dbReference>
<accession>A0ABT0DF54</accession>
<evidence type="ECO:0000259" key="6">
    <source>
        <dbReference type="Pfam" id="PF05036"/>
    </source>
</evidence>
<proteinExistence type="inferred from homology"/>
<evidence type="ECO:0000256" key="3">
    <source>
        <dbReference type="SAM" id="MobiDB-lite"/>
    </source>
</evidence>
<comment type="similarity">
    <text evidence="1">Belongs to the transglycosylase Slt family.</text>
</comment>
<dbReference type="InterPro" id="IPR008258">
    <property type="entry name" value="Transglycosylase_SLT_dom_1"/>
</dbReference>
<keyword evidence="4" id="KW-0732">Signal</keyword>
<dbReference type="RefSeq" id="WP_247030497.1">
    <property type="nucleotide sequence ID" value="NZ_JALKCH010000012.1"/>
</dbReference>
<feature type="region of interest" description="Disordered" evidence="3">
    <location>
        <begin position="171"/>
        <end position="207"/>
    </location>
</feature>
<evidence type="ECO:0000256" key="4">
    <source>
        <dbReference type="SAM" id="SignalP"/>
    </source>
</evidence>
<feature type="signal peptide" evidence="4">
    <location>
        <begin position="1"/>
        <end position="26"/>
    </location>
</feature>
<feature type="domain" description="SPOR" evidence="6">
    <location>
        <begin position="232"/>
        <end position="311"/>
    </location>
</feature>
<dbReference type="InterPro" id="IPR007730">
    <property type="entry name" value="SPOR-like_dom"/>
</dbReference>
<feature type="domain" description="Transglycosylase SLT" evidence="5">
    <location>
        <begin position="52"/>
        <end position="151"/>
    </location>
</feature>
<evidence type="ECO:0000256" key="2">
    <source>
        <dbReference type="ARBA" id="ARBA00009387"/>
    </source>
</evidence>
<gene>
    <name evidence="7" type="ORF">MWN34_16990</name>
</gene>
<dbReference type="EMBL" id="JALKCH010000012">
    <property type="protein sequence ID" value="MCK0198599.1"/>
    <property type="molecule type" value="Genomic_DNA"/>
</dbReference>
<dbReference type="Proteomes" id="UP001203284">
    <property type="component" value="Unassembled WGS sequence"/>
</dbReference>
<feature type="chain" id="PRO_5046702216" evidence="4">
    <location>
        <begin position="27"/>
        <end position="313"/>
    </location>
</feature>
<dbReference type="InterPro" id="IPR023346">
    <property type="entry name" value="Lysozyme-like_dom_sf"/>
</dbReference>
<feature type="compositionally biased region" description="Low complexity" evidence="3">
    <location>
        <begin position="180"/>
        <end position="201"/>
    </location>
</feature>
<evidence type="ECO:0000313" key="8">
    <source>
        <dbReference type="Proteomes" id="UP001203284"/>
    </source>
</evidence>
<organism evidence="7 8">
    <name type="scientific">Ancylobacter crimeensis</name>
    <dbReference type="NCBI Taxonomy" id="2579147"/>
    <lineage>
        <taxon>Bacteria</taxon>
        <taxon>Pseudomonadati</taxon>
        <taxon>Pseudomonadota</taxon>
        <taxon>Alphaproteobacteria</taxon>
        <taxon>Hyphomicrobiales</taxon>
        <taxon>Xanthobacteraceae</taxon>
        <taxon>Ancylobacter</taxon>
    </lineage>
</organism>
<protein>
    <submittedName>
        <fullName evidence="7">Lytic transglycosylase domain-containing protein</fullName>
    </submittedName>
</protein>
<dbReference type="Pfam" id="PF05036">
    <property type="entry name" value="SPOR"/>
    <property type="match status" value="1"/>
</dbReference>
<dbReference type="Gene3D" id="3.30.70.1070">
    <property type="entry name" value="Sporulation related repeat"/>
    <property type="match status" value="1"/>
</dbReference>
<comment type="similarity">
    <text evidence="2">Belongs to the virb1 family.</text>
</comment>
<dbReference type="PANTHER" id="PTHR37423">
    <property type="entry name" value="SOLUBLE LYTIC MUREIN TRANSGLYCOSYLASE-RELATED"/>
    <property type="match status" value="1"/>
</dbReference>
<evidence type="ECO:0000313" key="7">
    <source>
        <dbReference type="EMBL" id="MCK0198599.1"/>
    </source>
</evidence>
<dbReference type="CDD" id="cd00254">
    <property type="entry name" value="LT-like"/>
    <property type="match status" value="1"/>
</dbReference>
<evidence type="ECO:0000256" key="1">
    <source>
        <dbReference type="ARBA" id="ARBA00007734"/>
    </source>
</evidence>
<dbReference type="PANTHER" id="PTHR37423:SF2">
    <property type="entry name" value="MEMBRANE-BOUND LYTIC MUREIN TRANSGLYCOSYLASE C"/>
    <property type="match status" value="1"/>
</dbReference>
<dbReference type="Pfam" id="PF01464">
    <property type="entry name" value="SLT"/>
    <property type="match status" value="1"/>
</dbReference>
<dbReference type="SUPFAM" id="SSF53955">
    <property type="entry name" value="Lysozyme-like"/>
    <property type="match status" value="1"/>
</dbReference>
<reference evidence="7 8" key="1">
    <citation type="submission" date="2022-04" db="EMBL/GenBank/DDBJ databases">
        <authorList>
            <person name="Grouzdev D.S."/>
            <person name="Pantiukh K.S."/>
            <person name="Krutkina M.S."/>
        </authorList>
    </citation>
    <scope>NUCLEOTIDE SEQUENCE [LARGE SCALE GENOMIC DNA]</scope>
    <source>
        <strain evidence="7 8">6x-1</strain>
    </source>
</reference>
<sequence>MPTHPALRIARLAACALLLPASPARAEPDLTPAEHPTASDETVVQALCRLTENAARENDLPVDLFTRLIWRESAFRTDVVSPKGAQGIAQFMPGTANERGLEDPFDPESALPASARFLAELKARFGNLGLAAAAYNAGPARVEKWLGGTGGLPFETEAYVVAVTGREAQDWADQRKARTDAPASASSDSSSTSSDRPATAPEAPQKGCLAITAELRKGGGELAVEIATITAPWGVQLSGNFSKARALAAYQRTRKRYSAVLEGTEPMVIGQRLRSRGSRIYYRVRIGSPTRADANQLCARLHAAGAACIVLPS</sequence>
<dbReference type="InterPro" id="IPR036680">
    <property type="entry name" value="SPOR-like_sf"/>
</dbReference>
<evidence type="ECO:0000259" key="5">
    <source>
        <dbReference type="Pfam" id="PF01464"/>
    </source>
</evidence>
<name>A0ABT0DF54_9HYPH</name>